<proteinExistence type="predicted"/>
<dbReference type="SMART" id="SM00422">
    <property type="entry name" value="HTH_MERR"/>
    <property type="match status" value="1"/>
</dbReference>
<feature type="domain" description="HTH merR-type" evidence="3">
    <location>
        <begin position="1"/>
        <end position="68"/>
    </location>
</feature>
<evidence type="ECO:0000256" key="1">
    <source>
        <dbReference type="ARBA" id="ARBA00023125"/>
    </source>
</evidence>
<keyword evidence="2" id="KW-0175">Coiled coil</keyword>
<evidence type="ECO:0000313" key="5">
    <source>
        <dbReference type="Proteomes" id="UP001231941"/>
    </source>
</evidence>
<keyword evidence="5" id="KW-1185">Reference proteome</keyword>
<dbReference type="InterPro" id="IPR009061">
    <property type="entry name" value="DNA-bd_dom_put_sf"/>
</dbReference>
<feature type="coiled-coil region" evidence="2">
    <location>
        <begin position="83"/>
        <end position="120"/>
    </location>
</feature>
<dbReference type="Gene3D" id="1.10.1660.10">
    <property type="match status" value="1"/>
</dbReference>
<evidence type="ECO:0000256" key="2">
    <source>
        <dbReference type="SAM" id="Coils"/>
    </source>
</evidence>
<keyword evidence="1" id="KW-0238">DNA-binding</keyword>
<dbReference type="SUPFAM" id="SSF53335">
    <property type="entry name" value="S-adenosyl-L-methionine-dependent methyltransferases"/>
    <property type="match status" value="1"/>
</dbReference>
<comment type="caution">
    <text evidence="4">The sequence shown here is derived from an EMBL/GenBank/DDBJ whole genome shotgun (WGS) entry which is preliminary data.</text>
</comment>
<dbReference type="Pfam" id="PF13411">
    <property type="entry name" value="MerR_1"/>
    <property type="match status" value="1"/>
</dbReference>
<gene>
    <name evidence="4" type="ORF">Q5Y73_20750</name>
</gene>
<reference evidence="4 5" key="1">
    <citation type="submission" date="2023-08" db="EMBL/GenBank/DDBJ databases">
        <authorList>
            <person name="Park J.-S."/>
        </authorList>
    </citation>
    <scope>NUCLEOTIDE SEQUENCE [LARGE SCALE GENOMIC DNA]</scope>
    <source>
        <strain evidence="4 5">2205SS18-9</strain>
    </source>
</reference>
<dbReference type="Gene3D" id="3.40.50.150">
    <property type="entry name" value="Vaccinia Virus protein VP39"/>
    <property type="match status" value="1"/>
</dbReference>
<dbReference type="CDD" id="cd02440">
    <property type="entry name" value="AdoMet_MTases"/>
    <property type="match status" value="1"/>
</dbReference>
<dbReference type="InterPro" id="IPR000551">
    <property type="entry name" value="MerR-type_HTH_dom"/>
</dbReference>
<sequence>MKIGELSKKNKISIDSIRHYMEMGLIIAEKKGGKYHFEETCNQDIKDILYFKKMGFTLNEIQMIFRYKRLGILSPFQQYEYYRTLFDDKYKEIENKIKKLEETKEYLESEIQKNKNQRKKRTKLGIPLASLSMLVCHKCQGNLNVKNAGIENNQILNGSLTCSCGNSYFIEEGILCTVEVYEKIKEKKKNGELITSLDFSISDFIQKVDGNLIDQFYKCIVWLNKKINHNELHLKILLEIGTGVGIFLRHIYEVIPEDCSYIAVDHDYEQLYFVKNILETSDQMKNVLLICSDFLQVPIKNKSVDYLFDVGGTTNYSFDHEPFLLAEIDHYLKAQSNIFGSYILFENFVDKSQVHRLKQRDLFTLSEVNTRMESLNYIKMDEVIFDDEIKPEEEYESYFTNGEKVFFYNYYARREIK</sequence>
<name>A0ABT9J4M9_9BACL</name>
<dbReference type="Proteomes" id="UP001231941">
    <property type="component" value="Unassembled WGS sequence"/>
</dbReference>
<evidence type="ECO:0000259" key="3">
    <source>
        <dbReference type="SMART" id="SM00422"/>
    </source>
</evidence>
<evidence type="ECO:0000313" key="4">
    <source>
        <dbReference type="EMBL" id="MDP5276528.1"/>
    </source>
</evidence>
<dbReference type="EMBL" id="JAVAMP010000015">
    <property type="protein sequence ID" value="MDP5276528.1"/>
    <property type="molecule type" value="Genomic_DNA"/>
</dbReference>
<dbReference type="RefSeq" id="WP_305993835.1">
    <property type="nucleotide sequence ID" value="NZ_JAVAMP010000015.1"/>
</dbReference>
<dbReference type="SUPFAM" id="SSF46955">
    <property type="entry name" value="Putative DNA-binding domain"/>
    <property type="match status" value="1"/>
</dbReference>
<dbReference type="InterPro" id="IPR047057">
    <property type="entry name" value="MerR_fam"/>
</dbReference>
<dbReference type="InterPro" id="IPR029063">
    <property type="entry name" value="SAM-dependent_MTases_sf"/>
</dbReference>
<protein>
    <submittedName>
        <fullName evidence="4">MerR family transcriptional regulator</fullName>
    </submittedName>
</protein>
<dbReference type="PANTHER" id="PTHR30204">
    <property type="entry name" value="REDOX-CYCLING DRUG-SENSING TRANSCRIPTIONAL ACTIVATOR SOXR"/>
    <property type="match status" value="1"/>
</dbReference>
<dbReference type="PANTHER" id="PTHR30204:SF96">
    <property type="entry name" value="CHROMOSOME-ANCHORING PROTEIN RACA"/>
    <property type="match status" value="1"/>
</dbReference>
<accession>A0ABT9J4M9</accession>
<organism evidence="4 5">
    <name type="scientific">Chengkuizengella axinellae</name>
    <dbReference type="NCBI Taxonomy" id="3064388"/>
    <lineage>
        <taxon>Bacteria</taxon>
        <taxon>Bacillati</taxon>
        <taxon>Bacillota</taxon>
        <taxon>Bacilli</taxon>
        <taxon>Bacillales</taxon>
        <taxon>Paenibacillaceae</taxon>
        <taxon>Chengkuizengella</taxon>
    </lineage>
</organism>